<evidence type="ECO:0000256" key="4">
    <source>
        <dbReference type="ARBA" id="ARBA00022741"/>
    </source>
</evidence>
<feature type="domain" description="Disease resistance N-terminal" evidence="8">
    <location>
        <begin position="12"/>
        <end position="100"/>
    </location>
</feature>
<dbReference type="InterPro" id="IPR032675">
    <property type="entry name" value="LRR_dom_sf"/>
</dbReference>
<keyword evidence="6" id="KW-0175">Coiled coil</keyword>
<evidence type="ECO:0000256" key="1">
    <source>
        <dbReference type="ARBA" id="ARBA00008894"/>
    </source>
</evidence>
<dbReference type="PANTHER" id="PTHR23155:SF1094">
    <property type="entry name" value="OS11G0686400 PROTEIN"/>
    <property type="match status" value="1"/>
</dbReference>
<dbReference type="Pfam" id="PF18052">
    <property type="entry name" value="Rx_N"/>
    <property type="match status" value="1"/>
</dbReference>
<dbReference type="Gene3D" id="3.80.10.10">
    <property type="entry name" value="Ribonuclease Inhibitor"/>
    <property type="match status" value="1"/>
</dbReference>
<dbReference type="SUPFAM" id="SSF52540">
    <property type="entry name" value="P-loop containing nucleoside triphosphate hydrolases"/>
    <property type="match status" value="1"/>
</dbReference>
<reference evidence="11 12" key="1">
    <citation type="submission" date="2017-09" db="EMBL/GenBank/DDBJ databases">
        <authorList>
            <consortium name="International Durum Wheat Genome Sequencing Consortium (IDWGSC)"/>
            <person name="Milanesi L."/>
        </authorList>
    </citation>
    <scope>NUCLEOTIDE SEQUENCE [LARGE SCALE GENOMIC DNA]</scope>
    <source>
        <strain evidence="12">cv. Svevo</strain>
    </source>
</reference>
<evidence type="ECO:0000259" key="8">
    <source>
        <dbReference type="Pfam" id="PF18052"/>
    </source>
</evidence>
<feature type="domain" description="NB-ARC" evidence="7">
    <location>
        <begin position="177"/>
        <end position="344"/>
    </location>
</feature>
<dbReference type="Gene3D" id="1.20.5.4130">
    <property type="match status" value="1"/>
</dbReference>
<dbReference type="PRINTS" id="PR00364">
    <property type="entry name" value="DISEASERSIST"/>
</dbReference>
<keyword evidence="12" id="KW-1185">Reference proteome</keyword>
<dbReference type="InterPro" id="IPR044974">
    <property type="entry name" value="Disease_R_plants"/>
</dbReference>
<evidence type="ECO:0000259" key="9">
    <source>
        <dbReference type="Pfam" id="PF23559"/>
    </source>
</evidence>
<dbReference type="InterPro" id="IPR002182">
    <property type="entry name" value="NB-ARC"/>
</dbReference>
<evidence type="ECO:0000256" key="3">
    <source>
        <dbReference type="ARBA" id="ARBA00022737"/>
    </source>
</evidence>
<dbReference type="GO" id="GO:0009626">
    <property type="term" value="P:plant-type hypersensitive response"/>
    <property type="evidence" value="ECO:0007669"/>
    <property type="project" value="UniProtKB-ARBA"/>
</dbReference>
<dbReference type="Pfam" id="PF23559">
    <property type="entry name" value="WHD_DRP"/>
    <property type="match status" value="1"/>
</dbReference>
<evidence type="ECO:0000313" key="12">
    <source>
        <dbReference type="Proteomes" id="UP000324705"/>
    </source>
</evidence>
<dbReference type="InterPro" id="IPR058922">
    <property type="entry name" value="WHD_DRP"/>
</dbReference>
<dbReference type="AlphaFoldDB" id="A0A9R0ZSI7"/>
<feature type="domain" description="Disease resistance R13L4/SHOC-2-like LRR" evidence="10">
    <location>
        <begin position="547"/>
        <end position="768"/>
    </location>
</feature>
<dbReference type="GO" id="GO:0043531">
    <property type="term" value="F:ADP binding"/>
    <property type="evidence" value="ECO:0007669"/>
    <property type="project" value="InterPro"/>
</dbReference>
<feature type="domain" description="Disease resistance protein winged helix" evidence="9">
    <location>
        <begin position="428"/>
        <end position="498"/>
    </location>
</feature>
<dbReference type="SUPFAM" id="SSF52058">
    <property type="entry name" value="L domain-like"/>
    <property type="match status" value="1"/>
</dbReference>
<dbReference type="Gene3D" id="3.40.50.300">
    <property type="entry name" value="P-loop containing nucleotide triphosphate hydrolases"/>
    <property type="match status" value="1"/>
</dbReference>
<dbReference type="EMBL" id="LT934123">
    <property type="protein sequence ID" value="VAI82041.1"/>
    <property type="molecule type" value="Genomic_DNA"/>
</dbReference>
<dbReference type="Gramene" id="TRITD7Av1G279450.1">
    <property type="protein sequence ID" value="TRITD7Av1G279450.1"/>
    <property type="gene ID" value="TRITD7Av1G279450"/>
</dbReference>
<dbReference type="Gene3D" id="1.10.8.430">
    <property type="entry name" value="Helical domain of apoptotic protease-activating factors"/>
    <property type="match status" value="1"/>
</dbReference>
<organism evidence="11 12">
    <name type="scientific">Triticum turgidum subsp. durum</name>
    <name type="common">Durum wheat</name>
    <name type="synonym">Triticum durum</name>
    <dbReference type="NCBI Taxonomy" id="4567"/>
    <lineage>
        <taxon>Eukaryota</taxon>
        <taxon>Viridiplantae</taxon>
        <taxon>Streptophyta</taxon>
        <taxon>Embryophyta</taxon>
        <taxon>Tracheophyta</taxon>
        <taxon>Spermatophyta</taxon>
        <taxon>Magnoliopsida</taxon>
        <taxon>Liliopsida</taxon>
        <taxon>Poales</taxon>
        <taxon>Poaceae</taxon>
        <taxon>BOP clade</taxon>
        <taxon>Pooideae</taxon>
        <taxon>Triticodae</taxon>
        <taxon>Triticeae</taxon>
        <taxon>Triticinae</taxon>
        <taxon>Triticum</taxon>
    </lineage>
</organism>
<keyword evidence="4" id="KW-0547">Nucleotide-binding</keyword>
<accession>A0A9R0ZSI7</accession>
<evidence type="ECO:0000313" key="11">
    <source>
        <dbReference type="EMBL" id="VAI82041.1"/>
    </source>
</evidence>
<dbReference type="InterPro" id="IPR041118">
    <property type="entry name" value="Rx_N"/>
</dbReference>
<dbReference type="InterPro" id="IPR027417">
    <property type="entry name" value="P-loop_NTPase"/>
</dbReference>
<dbReference type="Pfam" id="PF00931">
    <property type="entry name" value="NB-ARC"/>
    <property type="match status" value="1"/>
</dbReference>
<name>A0A9R0ZSI7_TRITD</name>
<evidence type="ECO:0000259" key="7">
    <source>
        <dbReference type="Pfam" id="PF00931"/>
    </source>
</evidence>
<comment type="similarity">
    <text evidence="1">Belongs to the disease resistance NB-LRR family.</text>
</comment>
<keyword evidence="5" id="KW-0611">Plant defense</keyword>
<dbReference type="FunFam" id="1.10.10.10:FF:000322">
    <property type="entry name" value="Probable disease resistance protein At1g63360"/>
    <property type="match status" value="1"/>
</dbReference>
<evidence type="ECO:0000256" key="6">
    <source>
        <dbReference type="ARBA" id="ARBA00023054"/>
    </source>
</evidence>
<evidence type="ECO:0000256" key="2">
    <source>
        <dbReference type="ARBA" id="ARBA00022614"/>
    </source>
</evidence>
<dbReference type="Proteomes" id="UP000324705">
    <property type="component" value="Chromosome 7A"/>
</dbReference>
<gene>
    <name evidence="11" type="ORF">TRITD_7Av1G279450</name>
</gene>
<dbReference type="GO" id="GO:0002758">
    <property type="term" value="P:innate immune response-activating signaling pathway"/>
    <property type="evidence" value="ECO:0007669"/>
    <property type="project" value="UniProtKB-ARBA"/>
</dbReference>
<dbReference type="GO" id="GO:0042742">
    <property type="term" value="P:defense response to bacterium"/>
    <property type="evidence" value="ECO:0007669"/>
    <property type="project" value="UniProtKB-ARBA"/>
</dbReference>
<dbReference type="Pfam" id="PF23598">
    <property type="entry name" value="LRR_14"/>
    <property type="match status" value="1"/>
</dbReference>
<dbReference type="InterPro" id="IPR036388">
    <property type="entry name" value="WH-like_DNA-bd_sf"/>
</dbReference>
<dbReference type="Gene3D" id="1.10.10.10">
    <property type="entry name" value="Winged helix-like DNA-binding domain superfamily/Winged helix DNA-binding domain"/>
    <property type="match status" value="1"/>
</dbReference>
<proteinExistence type="inferred from homology"/>
<dbReference type="InterPro" id="IPR055414">
    <property type="entry name" value="LRR_R13L4/SHOC2-like"/>
</dbReference>
<dbReference type="PANTHER" id="PTHR23155">
    <property type="entry name" value="DISEASE RESISTANCE PROTEIN RP"/>
    <property type="match status" value="1"/>
</dbReference>
<keyword evidence="3" id="KW-0677">Repeat</keyword>
<dbReference type="OMA" id="NIRWIHW"/>
<evidence type="ECO:0000259" key="10">
    <source>
        <dbReference type="Pfam" id="PF23598"/>
    </source>
</evidence>
<keyword evidence="2" id="KW-0433">Leucine-rich repeat</keyword>
<evidence type="ECO:0000256" key="5">
    <source>
        <dbReference type="ARBA" id="ARBA00022821"/>
    </source>
</evidence>
<protein>
    <submittedName>
        <fullName evidence="11">Uncharacterized protein</fullName>
    </submittedName>
</protein>
<dbReference type="InterPro" id="IPR042197">
    <property type="entry name" value="Apaf_helical"/>
</dbReference>
<sequence>MEPSPISASLGAMGSLPRKLDELLATGHWALKGAVTDEIEQLAADLHTLHELLVKLLNAQDPPLAARYWMKEVRELSYDMVDCADQFVRADGRAKIRRAARRKTITRLKLSRLPERWRWRRWIADKVSEFRSRAQEATHRYWRYKLYDCASDPGNSGVGSPELPVVSLDTGDLVGIEGPVDELRRYLIDGEEELKVVSIFGVGGIGKTTLAQKLWGMLRGQFECRAFVRTARKPDMRGIIRSILSQVRQHQPPDPGEMAHLIRDLREYLRDKRYFIIIDDLWATSVWDVLSRAFPEGNCCSRIITTTETMEVAMACCGFCPKHIFKMESLSDDDSEKLLLQRVLASGVQQFDNVLPQIKRNCGGLPLAIIIAASLLASQPEKLEQLGCMQNSFGANHTMDGFMGQILNMSLSSLPHYLKTCLLYLSICPEGCQFLKGDLVKQWVAEGFICAKEGEDMEEVAGSYFDELVSTGLIQAMDINYNYEVLSYSVHHMVLDLITYKSIEENSITLVDFSQMAIPVTDKVRRLSLHFGSATYATMPSSVGLSQVRSLFFSGLFNCVPSFMVFKLLRVLILHFWGDIGNTSFSLEGICELFWLRYLQVTCNVTVKLPDEIEPMKHLETLEINAEVCAVPPDIVRLSNLLHLRLGSGTNLPDGVGCMRSLRTLMYFDLGSSSEDNLWGLGDLTNLRDLHLTYSLSLSGEHLKEKLIALATSLGKLGNLKSFTLASGTAGTAVLFDGSRSMYSTPVFLERLELLPSICAFSRFPKWIG</sequence>